<sequence length="89" mass="9572">MPIDCNGIRFKQEKCIVKPAVEHAPQVFSGHRLEDEAPDAAAEGVNEHRARVDSMRTAKVDSTAVKCTGTAAAIEQSPLLTFPLRDGLG</sequence>
<organism evidence="1 2">
    <name type="scientific">Cylicostephanus goldi</name>
    <name type="common">Nematode worm</name>
    <dbReference type="NCBI Taxonomy" id="71465"/>
    <lineage>
        <taxon>Eukaryota</taxon>
        <taxon>Metazoa</taxon>
        <taxon>Ecdysozoa</taxon>
        <taxon>Nematoda</taxon>
        <taxon>Chromadorea</taxon>
        <taxon>Rhabditida</taxon>
        <taxon>Rhabditina</taxon>
        <taxon>Rhabditomorpha</taxon>
        <taxon>Strongyloidea</taxon>
        <taxon>Strongylidae</taxon>
        <taxon>Cylicostephanus</taxon>
    </lineage>
</organism>
<accession>A0A3P7QD19</accession>
<dbReference type="EMBL" id="UYRV01113491">
    <property type="protein sequence ID" value="VDN28249.1"/>
    <property type="molecule type" value="Genomic_DNA"/>
</dbReference>
<evidence type="ECO:0000313" key="1">
    <source>
        <dbReference type="EMBL" id="VDN28249.1"/>
    </source>
</evidence>
<dbReference type="Proteomes" id="UP000271889">
    <property type="component" value="Unassembled WGS sequence"/>
</dbReference>
<gene>
    <name evidence="1" type="ORF">CGOC_LOCUS10898</name>
</gene>
<dbReference type="AlphaFoldDB" id="A0A3P7QD19"/>
<proteinExistence type="predicted"/>
<reference evidence="1 2" key="1">
    <citation type="submission" date="2018-11" db="EMBL/GenBank/DDBJ databases">
        <authorList>
            <consortium name="Pathogen Informatics"/>
        </authorList>
    </citation>
    <scope>NUCLEOTIDE SEQUENCE [LARGE SCALE GENOMIC DNA]</scope>
</reference>
<keyword evidence="2" id="KW-1185">Reference proteome</keyword>
<name>A0A3P7QD19_CYLGO</name>
<evidence type="ECO:0000313" key="2">
    <source>
        <dbReference type="Proteomes" id="UP000271889"/>
    </source>
</evidence>
<protein>
    <submittedName>
        <fullName evidence="1">Uncharacterized protein</fullName>
    </submittedName>
</protein>